<dbReference type="AlphaFoldDB" id="A0A8T4KSL3"/>
<accession>A0A8T4KSL3</accession>
<feature type="transmembrane region" description="Helical" evidence="5">
    <location>
        <begin position="75"/>
        <end position="95"/>
    </location>
</feature>
<comment type="subcellular location">
    <subcellularLocation>
        <location evidence="5">Cell membrane</location>
        <topology evidence="5">Multi-pass membrane protein</topology>
    </subcellularLocation>
    <subcellularLocation>
        <location evidence="1">Membrane</location>
        <topology evidence="1">Multi-pass membrane protein</topology>
    </subcellularLocation>
</comment>
<dbReference type="EMBL" id="JAGVWD010000005">
    <property type="protein sequence ID" value="MBS3057057.1"/>
    <property type="molecule type" value="Genomic_DNA"/>
</dbReference>
<feature type="transmembrane region" description="Helical" evidence="5">
    <location>
        <begin position="233"/>
        <end position="252"/>
    </location>
</feature>
<reference evidence="6" key="2">
    <citation type="submission" date="2021-05" db="EMBL/GenBank/DDBJ databases">
        <title>Protein family content uncovers lineage relationships and bacterial pathway maintenance mechanisms in DPANN archaea.</title>
        <authorList>
            <person name="Castelle C.J."/>
            <person name="Meheust R."/>
            <person name="Jaffe A.L."/>
            <person name="Seitz K."/>
            <person name="Gong X."/>
            <person name="Baker B.J."/>
            <person name="Banfield J.F."/>
        </authorList>
    </citation>
    <scope>NUCLEOTIDE SEQUENCE</scope>
    <source>
        <strain evidence="6">RIFCSPHIGHO2_01_FULL_AR10_44_11</strain>
    </source>
</reference>
<evidence type="ECO:0000313" key="6">
    <source>
        <dbReference type="EMBL" id="MBS3057057.1"/>
    </source>
</evidence>
<dbReference type="Proteomes" id="UP000677687">
    <property type="component" value="Unassembled WGS sequence"/>
</dbReference>
<dbReference type="InterPro" id="IPR002781">
    <property type="entry name" value="TM_pro_TauE-like"/>
</dbReference>
<comment type="similarity">
    <text evidence="5">Belongs to the 4-toluene sulfonate uptake permease (TSUP) (TC 2.A.102) family.</text>
</comment>
<feature type="transmembrane region" description="Helical" evidence="5">
    <location>
        <begin position="142"/>
        <end position="161"/>
    </location>
</feature>
<feature type="transmembrane region" description="Helical" evidence="5">
    <location>
        <begin position="181"/>
        <end position="201"/>
    </location>
</feature>
<evidence type="ECO:0000313" key="7">
    <source>
        <dbReference type="Proteomes" id="UP000677687"/>
    </source>
</evidence>
<keyword evidence="3 5" id="KW-1133">Transmembrane helix</keyword>
<comment type="caution">
    <text evidence="6">The sequence shown here is derived from an EMBL/GenBank/DDBJ whole genome shotgun (WGS) entry which is preliminary data.</text>
</comment>
<sequence length="258" mass="26907">MKSLEFLIVVAVVGFLAQLVDGTLGMGYGVTSSTLLISLGLAPAIASASVHFAEVFVALVSGASHFRLGNARMDIFLPLAISGIIGGVAGAYFLVNVPNRPISLVVGLILLAMGFVILYRFLLGRIKFRDPNRKYSAKKLSVLGFFAAMIDAIGGGGWGPVCTPTLVVKGAEPKHAIGSVNLAEFFVSLAITITFIILLGIEKFRLDIAALLLVAGIIAAPIAAYATKKLPHKTLGVLVGIIVIALSARIIAKALGIL</sequence>
<protein>
    <recommendedName>
        <fullName evidence="5">Probable membrane transporter protein</fullName>
    </recommendedName>
</protein>
<evidence type="ECO:0000256" key="3">
    <source>
        <dbReference type="ARBA" id="ARBA00022989"/>
    </source>
</evidence>
<dbReference type="GO" id="GO:0005886">
    <property type="term" value="C:plasma membrane"/>
    <property type="evidence" value="ECO:0007669"/>
    <property type="project" value="UniProtKB-SubCell"/>
</dbReference>
<proteinExistence type="inferred from homology"/>
<evidence type="ECO:0000256" key="1">
    <source>
        <dbReference type="ARBA" id="ARBA00004141"/>
    </source>
</evidence>
<dbReference type="Pfam" id="PF01925">
    <property type="entry name" value="TauE"/>
    <property type="match status" value="1"/>
</dbReference>
<keyword evidence="2 5" id="KW-0812">Transmembrane</keyword>
<dbReference type="InterPro" id="IPR051598">
    <property type="entry name" value="TSUP/Inactive_protease-like"/>
</dbReference>
<evidence type="ECO:0000256" key="2">
    <source>
        <dbReference type="ARBA" id="ARBA00022692"/>
    </source>
</evidence>
<organism evidence="6 7">
    <name type="scientific">Candidatus Iainarchaeum sp</name>
    <dbReference type="NCBI Taxonomy" id="3101447"/>
    <lineage>
        <taxon>Archaea</taxon>
        <taxon>Candidatus Iainarchaeota</taxon>
        <taxon>Candidatus Iainarchaeia</taxon>
        <taxon>Candidatus Iainarchaeales</taxon>
        <taxon>Candidatus Iainarchaeaceae</taxon>
        <taxon>Candidatus Iainarchaeum</taxon>
    </lineage>
</organism>
<feature type="transmembrane region" description="Helical" evidence="5">
    <location>
        <begin position="101"/>
        <end position="122"/>
    </location>
</feature>
<dbReference type="PANTHER" id="PTHR43701:SF12">
    <property type="entry name" value="MEMBRANE TRANSPORTER PROTEIN YTNM-RELATED"/>
    <property type="match status" value="1"/>
</dbReference>
<keyword evidence="4 5" id="KW-0472">Membrane</keyword>
<name>A0A8T4KSL3_9ARCH</name>
<gene>
    <name evidence="6" type="ORF">J4415_00340</name>
</gene>
<feature type="transmembrane region" description="Helical" evidence="5">
    <location>
        <begin position="208"/>
        <end position="227"/>
    </location>
</feature>
<evidence type="ECO:0000256" key="5">
    <source>
        <dbReference type="RuleBase" id="RU363041"/>
    </source>
</evidence>
<keyword evidence="5" id="KW-1003">Cell membrane</keyword>
<reference evidence="6" key="1">
    <citation type="submission" date="2021-03" db="EMBL/GenBank/DDBJ databases">
        <authorList>
            <person name="Jaffe A."/>
        </authorList>
    </citation>
    <scope>NUCLEOTIDE SEQUENCE</scope>
    <source>
        <strain evidence="6">RIFCSPHIGHO2_01_FULL_AR10_44_11</strain>
    </source>
</reference>
<feature type="transmembrane region" description="Helical" evidence="5">
    <location>
        <begin position="35"/>
        <end position="63"/>
    </location>
</feature>
<dbReference type="PANTHER" id="PTHR43701">
    <property type="entry name" value="MEMBRANE TRANSPORTER PROTEIN MJ0441-RELATED"/>
    <property type="match status" value="1"/>
</dbReference>
<evidence type="ECO:0000256" key="4">
    <source>
        <dbReference type="ARBA" id="ARBA00023136"/>
    </source>
</evidence>